<evidence type="ECO:0000313" key="3">
    <source>
        <dbReference type="Proteomes" id="UP001642409"/>
    </source>
</evidence>
<accession>A0AA86P050</accession>
<reference evidence="1" key="1">
    <citation type="submission" date="2023-06" db="EMBL/GenBank/DDBJ databases">
        <authorList>
            <person name="Kurt Z."/>
        </authorList>
    </citation>
    <scope>NUCLEOTIDE SEQUENCE</scope>
</reference>
<protein>
    <submittedName>
        <fullName evidence="1">Partial</fullName>
    </submittedName>
</protein>
<comment type="caution">
    <text evidence="1">The sequence shown here is derived from an EMBL/GenBank/DDBJ whole genome shotgun (WGS) entry which is preliminary data.</text>
</comment>
<dbReference type="EMBL" id="CATOUU010000409">
    <property type="protein sequence ID" value="CAI9928578.1"/>
    <property type="molecule type" value="Genomic_DNA"/>
</dbReference>
<dbReference type="EMBL" id="CAXDID020000250">
    <property type="protein sequence ID" value="CAL6064286.1"/>
    <property type="molecule type" value="Genomic_DNA"/>
</dbReference>
<evidence type="ECO:0000313" key="2">
    <source>
        <dbReference type="EMBL" id="CAL6064286.1"/>
    </source>
</evidence>
<evidence type="ECO:0000313" key="1">
    <source>
        <dbReference type="EMBL" id="CAI9928578.1"/>
    </source>
</evidence>
<name>A0AA86P050_9EUKA</name>
<organism evidence="1">
    <name type="scientific">Hexamita inflata</name>
    <dbReference type="NCBI Taxonomy" id="28002"/>
    <lineage>
        <taxon>Eukaryota</taxon>
        <taxon>Metamonada</taxon>
        <taxon>Diplomonadida</taxon>
        <taxon>Hexamitidae</taxon>
        <taxon>Hexamitinae</taxon>
        <taxon>Hexamita</taxon>
    </lineage>
</organism>
<keyword evidence="3" id="KW-1185">Reference proteome</keyword>
<proteinExistence type="predicted"/>
<sequence>MSQIQQISSDIITNYTKIESNVISNVTALDKRIFDNMAITSNNLKLNSSNLEAYIITNYTKIESNVISNVTALDKRIFDNMAITSNNLKLNSSKIEAYIISNYTDLDGNLFQNTTVLDKRIFNNISQINTSYNTKITSINSQLTTHKSQITELQIDTQSIFQFICPLISTKAVYDVSQKTCVCTVKGSLLINNKECQCQLSSTETNYYCSGINECCYGNYHTYHFGQTQVTYDLTCGNGKSYTTTALITDNELLCDTFEVY</sequence>
<dbReference type="AlphaFoldDB" id="A0AA86P050"/>
<reference evidence="2 3" key="2">
    <citation type="submission" date="2024-07" db="EMBL/GenBank/DDBJ databases">
        <authorList>
            <person name="Akdeniz Z."/>
        </authorList>
    </citation>
    <scope>NUCLEOTIDE SEQUENCE [LARGE SCALE GENOMIC DNA]</scope>
</reference>
<dbReference type="Proteomes" id="UP001642409">
    <property type="component" value="Unassembled WGS sequence"/>
</dbReference>
<gene>
    <name evidence="1" type="ORF">HINF_LOCUS16223</name>
    <name evidence="2" type="ORF">HINF_LOCUS51279</name>
</gene>